<dbReference type="GeneID" id="25285409"/>
<name>A0A072PD72_9EURO</name>
<dbReference type="EMBL" id="AMGV01000013">
    <property type="protein sequence ID" value="KEF53530.1"/>
    <property type="molecule type" value="Genomic_DNA"/>
</dbReference>
<accession>A0A072PD72</accession>
<proteinExistence type="inferred from homology"/>
<keyword evidence="5" id="KW-1185">Reference proteome</keyword>
<dbReference type="InterPro" id="IPR047122">
    <property type="entry name" value="Trans-enoyl_RdTase-like"/>
</dbReference>
<evidence type="ECO:0000256" key="1">
    <source>
        <dbReference type="ARBA" id="ARBA00008072"/>
    </source>
</evidence>
<gene>
    <name evidence="4" type="ORF">A1O9_10505</name>
</gene>
<dbReference type="VEuPathDB" id="FungiDB:A1O9_10505"/>
<organism evidence="4 5">
    <name type="scientific">Exophiala aquamarina CBS 119918</name>
    <dbReference type="NCBI Taxonomy" id="1182545"/>
    <lineage>
        <taxon>Eukaryota</taxon>
        <taxon>Fungi</taxon>
        <taxon>Dikarya</taxon>
        <taxon>Ascomycota</taxon>
        <taxon>Pezizomycotina</taxon>
        <taxon>Eurotiomycetes</taxon>
        <taxon>Chaetothyriomycetidae</taxon>
        <taxon>Chaetothyriales</taxon>
        <taxon>Herpotrichiellaceae</taxon>
        <taxon>Exophiala</taxon>
    </lineage>
</organism>
<protein>
    <recommendedName>
        <fullName evidence="3">Alcohol dehydrogenase-like N-terminal domain-containing protein</fullName>
    </recommendedName>
</protein>
<dbReference type="PANTHER" id="PTHR45348">
    <property type="entry name" value="HYPOTHETICAL OXIDOREDUCTASE (EUROFUNG)"/>
    <property type="match status" value="1"/>
</dbReference>
<dbReference type="InterPro" id="IPR013154">
    <property type="entry name" value="ADH-like_N"/>
</dbReference>
<dbReference type="Gene3D" id="3.90.180.10">
    <property type="entry name" value="Medium-chain alcohol dehydrogenases, catalytic domain"/>
    <property type="match status" value="1"/>
</dbReference>
<dbReference type="HOGENOM" id="CLU_026673_16_8_1"/>
<feature type="domain" description="Alcohol dehydrogenase-like N-terminal" evidence="3">
    <location>
        <begin position="26"/>
        <end position="79"/>
    </location>
</feature>
<dbReference type="STRING" id="1182545.A0A072PD72"/>
<dbReference type="OrthoDB" id="9992527at2759"/>
<dbReference type="SUPFAM" id="SSF50129">
    <property type="entry name" value="GroES-like"/>
    <property type="match status" value="1"/>
</dbReference>
<reference evidence="4 5" key="1">
    <citation type="submission" date="2013-03" db="EMBL/GenBank/DDBJ databases">
        <title>The Genome Sequence of Exophiala aquamarina CBS 119918.</title>
        <authorList>
            <consortium name="The Broad Institute Genomics Platform"/>
            <person name="Cuomo C."/>
            <person name="de Hoog S."/>
            <person name="Gorbushina A."/>
            <person name="Walker B."/>
            <person name="Young S.K."/>
            <person name="Zeng Q."/>
            <person name="Gargeya S."/>
            <person name="Fitzgerald M."/>
            <person name="Haas B."/>
            <person name="Abouelleil A."/>
            <person name="Allen A.W."/>
            <person name="Alvarado L."/>
            <person name="Arachchi H.M."/>
            <person name="Berlin A.M."/>
            <person name="Chapman S.B."/>
            <person name="Gainer-Dewar J."/>
            <person name="Goldberg J."/>
            <person name="Griggs A."/>
            <person name="Gujja S."/>
            <person name="Hansen M."/>
            <person name="Howarth C."/>
            <person name="Imamovic A."/>
            <person name="Ireland A."/>
            <person name="Larimer J."/>
            <person name="McCowan C."/>
            <person name="Murphy C."/>
            <person name="Pearson M."/>
            <person name="Poon T.W."/>
            <person name="Priest M."/>
            <person name="Roberts A."/>
            <person name="Saif S."/>
            <person name="Shea T."/>
            <person name="Sisk P."/>
            <person name="Sykes S."/>
            <person name="Wortman J."/>
            <person name="Nusbaum C."/>
            <person name="Birren B."/>
        </authorList>
    </citation>
    <scope>NUCLEOTIDE SEQUENCE [LARGE SCALE GENOMIC DNA]</scope>
    <source>
        <strain evidence="4 5">CBS 119918</strain>
    </source>
</reference>
<dbReference type="Proteomes" id="UP000027920">
    <property type="component" value="Unassembled WGS sequence"/>
</dbReference>
<sequence length="79" mass="8526">MKAIVLDGEPGKASIVYDQPDPQIPPGYILVDVKAVALNPTDWKHIDFANTKEGALSGCDFAGVVAQTGHWIHQKLGDR</sequence>
<comment type="caution">
    <text evidence="4">The sequence shown here is derived from an EMBL/GenBank/DDBJ whole genome shotgun (WGS) entry which is preliminary data.</text>
</comment>
<dbReference type="RefSeq" id="XP_013256120.1">
    <property type="nucleotide sequence ID" value="XM_013400666.1"/>
</dbReference>
<evidence type="ECO:0000313" key="4">
    <source>
        <dbReference type="EMBL" id="KEF53530.1"/>
    </source>
</evidence>
<keyword evidence="2" id="KW-0560">Oxidoreductase</keyword>
<evidence type="ECO:0000259" key="3">
    <source>
        <dbReference type="Pfam" id="PF08240"/>
    </source>
</evidence>
<dbReference type="GO" id="GO:0016651">
    <property type="term" value="F:oxidoreductase activity, acting on NAD(P)H"/>
    <property type="evidence" value="ECO:0007669"/>
    <property type="project" value="InterPro"/>
</dbReference>
<evidence type="ECO:0000313" key="5">
    <source>
        <dbReference type="Proteomes" id="UP000027920"/>
    </source>
</evidence>
<dbReference type="InterPro" id="IPR011032">
    <property type="entry name" value="GroES-like_sf"/>
</dbReference>
<evidence type="ECO:0000256" key="2">
    <source>
        <dbReference type="ARBA" id="ARBA00023002"/>
    </source>
</evidence>
<comment type="similarity">
    <text evidence="1">Belongs to the zinc-containing alcohol dehydrogenase family.</text>
</comment>
<dbReference type="Pfam" id="PF08240">
    <property type="entry name" value="ADH_N"/>
    <property type="match status" value="1"/>
</dbReference>
<dbReference type="AlphaFoldDB" id="A0A072PD72"/>